<keyword evidence="3" id="KW-1185">Reference proteome</keyword>
<comment type="caution">
    <text evidence="2">The sequence shown here is derived from an EMBL/GenBank/DDBJ whole genome shotgun (WGS) entry which is preliminary data.</text>
</comment>
<sequence>MEKVCRRRRTARPAKICMKS</sequence>
<evidence type="ECO:0000313" key="3">
    <source>
        <dbReference type="Proteomes" id="UP000188268"/>
    </source>
</evidence>
<accession>A0A1R3KK79</accession>
<evidence type="ECO:0000313" key="2">
    <source>
        <dbReference type="EMBL" id="OMP07496.1"/>
    </source>
</evidence>
<gene>
    <name evidence="2" type="ORF">CCACVL1_01293</name>
</gene>
<dbReference type="Proteomes" id="UP000188268">
    <property type="component" value="Unassembled WGS sequence"/>
</dbReference>
<dbReference type="AlphaFoldDB" id="A0A1R3KK79"/>
<reference evidence="2 3" key="1">
    <citation type="submission" date="2013-09" db="EMBL/GenBank/DDBJ databases">
        <title>Corchorus capsularis genome sequencing.</title>
        <authorList>
            <person name="Alam M."/>
            <person name="Haque M.S."/>
            <person name="Islam M.S."/>
            <person name="Emdad E.M."/>
            <person name="Islam M.M."/>
            <person name="Ahmed B."/>
            <person name="Halim A."/>
            <person name="Hossen Q.M.M."/>
            <person name="Hossain M.Z."/>
            <person name="Ahmed R."/>
            <person name="Khan M.M."/>
            <person name="Islam R."/>
            <person name="Rashid M.M."/>
            <person name="Khan S.A."/>
            <person name="Rahman M.S."/>
            <person name="Alam M."/>
        </authorList>
    </citation>
    <scope>NUCLEOTIDE SEQUENCE [LARGE SCALE GENOMIC DNA]</scope>
    <source>
        <strain evidence="3">cv. CVL-1</strain>
        <tissue evidence="2">Whole seedling</tissue>
    </source>
</reference>
<protein>
    <submittedName>
        <fullName evidence="2">Uncharacterized protein</fullName>
    </submittedName>
</protein>
<organism evidence="2 3">
    <name type="scientific">Corchorus capsularis</name>
    <name type="common">Jute</name>
    <dbReference type="NCBI Taxonomy" id="210143"/>
    <lineage>
        <taxon>Eukaryota</taxon>
        <taxon>Viridiplantae</taxon>
        <taxon>Streptophyta</taxon>
        <taxon>Embryophyta</taxon>
        <taxon>Tracheophyta</taxon>
        <taxon>Spermatophyta</taxon>
        <taxon>Magnoliopsida</taxon>
        <taxon>eudicotyledons</taxon>
        <taxon>Gunneridae</taxon>
        <taxon>Pentapetalae</taxon>
        <taxon>rosids</taxon>
        <taxon>malvids</taxon>
        <taxon>Malvales</taxon>
        <taxon>Malvaceae</taxon>
        <taxon>Grewioideae</taxon>
        <taxon>Apeibeae</taxon>
        <taxon>Corchorus</taxon>
    </lineage>
</organism>
<proteinExistence type="predicted"/>
<feature type="compositionally biased region" description="Basic residues" evidence="1">
    <location>
        <begin position="1"/>
        <end position="12"/>
    </location>
</feature>
<feature type="region of interest" description="Disordered" evidence="1">
    <location>
        <begin position="1"/>
        <end position="20"/>
    </location>
</feature>
<evidence type="ECO:0000256" key="1">
    <source>
        <dbReference type="SAM" id="MobiDB-lite"/>
    </source>
</evidence>
<dbReference type="Gramene" id="OMP07496">
    <property type="protein sequence ID" value="OMP07496"/>
    <property type="gene ID" value="CCACVL1_01293"/>
</dbReference>
<name>A0A1R3KK79_COCAP</name>
<dbReference type="EMBL" id="AWWV01004386">
    <property type="protein sequence ID" value="OMP07496.1"/>
    <property type="molecule type" value="Genomic_DNA"/>
</dbReference>